<dbReference type="CDD" id="cd00683">
    <property type="entry name" value="Trans_IPPS_HH"/>
    <property type="match status" value="1"/>
</dbReference>
<dbReference type="NCBIfam" id="NF042419">
    <property type="entry name" value="Phyto_syn_CrtB"/>
    <property type="match status" value="1"/>
</dbReference>
<dbReference type="PROSITE" id="PS01044">
    <property type="entry name" value="SQUALEN_PHYTOEN_SYN_1"/>
    <property type="match status" value="1"/>
</dbReference>
<feature type="region of interest" description="Disordered" evidence="2">
    <location>
        <begin position="290"/>
        <end position="318"/>
    </location>
</feature>
<name>A0ABV4E3C7_9GAMM</name>
<gene>
    <name evidence="3" type="primary">crtB</name>
    <name evidence="3" type="ORF">AB6T85_02890</name>
</gene>
<dbReference type="InterPro" id="IPR019845">
    <property type="entry name" value="Squalene/phytoene_synthase_CS"/>
</dbReference>
<evidence type="ECO:0000256" key="2">
    <source>
        <dbReference type="SAM" id="MobiDB-lite"/>
    </source>
</evidence>
<evidence type="ECO:0000256" key="1">
    <source>
        <dbReference type="ARBA" id="ARBA00022679"/>
    </source>
</evidence>
<dbReference type="Pfam" id="PF00494">
    <property type="entry name" value="SQS_PSY"/>
    <property type="match status" value="1"/>
</dbReference>
<reference evidence="3 4" key="1">
    <citation type="submission" date="2024-07" db="EMBL/GenBank/DDBJ databases">
        <authorList>
            <person name="Hebao G."/>
        </authorList>
    </citation>
    <scope>NUCLEOTIDE SEQUENCE [LARGE SCALE GENOMIC DNA]</scope>
    <source>
        <strain evidence="3 4">ACCC 02193</strain>
    </source>
</reference>
<dbReference type="EMBL" id="JBGFFX010000001">
    <property type="protein sequence ID" value="MEY8769389.1"/>
    <property type="molecule type" value="Genomic_DNA"/>
</dbReference>
<dbReference type="SFLD" id="SFLDS00005">
    <property type="entry name" value="Isoprenoid_Synthase_Type_I"/>
    <property type="match status" value="1"/>
</dbReference>
<dbReference type="SFLD" id="SFLDG01212">
    <property type="entry name" value="Phytoene_synthase_like"/>
    <property type="match status" value="1"/>
</dbReference>
<comment type="caution">
    <text evidence="3">The sequence shown here is derived from an EMBL/GenBank/DDBJ whole genome shotgun (WGS) entry which is preliminary data.</text>
</comment>
<dbReference type="SFLD" id="SFLDG01018">
    <property type="entry name" value="Squalene/Phytoene_Synthase_Lik"/>
    <property type="match status" value="1"/>
</dbReference>
<proteinExistence type="predicted"/>
<dbReference type="EC" id="2.5.1.32" evidence="3"/>
<keyword evidence="4" id="KW-1185">Reference proteome</keyword>
<keyword evidence="1 3" id="KW-0808">Transferase</keyword>
<dbReference type="RefSeq" id="WP_369894752.1">
    <property type="nucleotide sequence ID" value="NZ_JBGFFX010000001.1"/>
</dbReference>
<dbReference type="InterPro" id="IPR002060">
    <property type="entry name" value="Squ/phyt_synthse"/>
</dbReference>
<dbReference type="Proteomes" id="UP001565243">
    <property type="component" value="Unassembled WGS sequence"/>
</dbReference>
<organism evidence="3 4">
    <name type="scientific">Erwinia aeris</name>
    <dbReference type="NCBI Taxonomy" id="3239803"/>
    <lineage>
        <taxon>Bacteria</taxon>
        <taxon>Pseudomonadati</taxon>
        <taxon>Pseudomonadota</taxon>
        <taxon>Gammaproteobacteria</taxon>
        <taxon>Enterobacterales</taxon>
        <taxon>Erwiniaceae</taxon>
        <taxon>Erwinia</taxon>
    </lineage>
</organism>
<dbReference type="Gene3D" id="1.10.600.10">
    <property type="entry name" value="Farnesyl Diphosphate Synthase"/>
    <property type="match status" value="1"/>
</dbReference>
<accession>A0ABV4E3C7</accession>
<evidence type="ECO:0000313" key="3">
    <source>
        <dbReference type="EMBL" id="MEY8769389.1"/>
    </source>
</evidence>
<protein>
    <submittedName>
        <fullName evidence="3">15-cis-phytoene synthase CrtB</fullName>
        <ecNumber evidence="3">2.5.1.32</ecNumber>
    </submittedName>
</protein>
<dbReference type="InterPro" id="IPR033904">
    <property type="entry name" value="Trans_IPPS_HH"/>
</dbReference>
<dbReference type="InterPro" id="IPR044843">
    <property type="entry name" value="Trans_IPPS_bact-type"/>
</dbReference>
<dbReference type="SUPFAM" id="SSF48576">
    <property type="entry name" value="Terpenoid synthases"/>
    <property type="match status" value="1"/>
</dbReference>
<feature type="compositionally biased region" description="Gly residues" evidence="2">
    <location>
        <begin position="307"/>
        <end position="318"/>
    </location>
</feature>
<sequence>MNEALLSHATETMAAGSKSFDTAAKLFDPATRRSALMLYAWCRHCDDVIDDQQLGFQAAAAQSTPLQRLETLKALTLRACAGEPMSDPAFAAFQEVALAHAIPQQQAFDHLEGYAMDVRGDLYPTLDDTLRYCYHVAGVVGLMMARVMGVRDEAVLDRACDLGLAFQLTNIARDIVEDAGNGRCYLPINWLAEEGLTLENYAQPTSRDRLAKVAQRLVAAAEPYYASAEAGLAGLPLRSAWAIATARGVYREIGVKVDRAGSKAWDRRQGTSKAEKLGLLAGGAVSALASRGKQAAPPRSAALWQRPGGGGDRAAGAA</sequence>
<evidence type="ECO:0000313" key="4">
    <source>
        <dbReference type="Proteomes" id="UP001565243"/>
    </source>
</evidence>
<dbReference type="GO" id="GO:0016740">
    <property type="term" value="F:transferase activity"/>
    <property type="evidence" value="ECO:0007669"/>
    <property type="project" value="UniProtKB-KW"/>
</dbReference>
<dbReference type="InterPro" id="IPR008949">
    <property type="entry name" value="Isoprenoid_synthase_dom_sf"/>
</dbReference>
<dbReference type="PANTHER" id="PTHR31480">
    <property type="entry name" value="BIFUNCTIONAL LYCOPENE CYCLASE/PHYTOENE SYNTHASE"/>
    <property type="match status" value="1"/>
</dbReference>
<dbReference type="InterPro" id="IPR053452">
    <property type="entry name" value="Phytoene_synthase-rel"/>
</dbReference>
<dbReference type="PROSITE" id="PS01045">
    <property type="entry name" value="SQUALEN_PHYTOEN_SYN_2"/>
    <property type="match status" value="1"/>
</dbReference>